<evidence type="ECO:0000256" key="1">
    <source>
        <dbReference type="ARBA" id="ARBA00010505"/>
    </source>
</evidence>
<accession>A0A0L0D9Y3</accession>
<keyword evidence="9" id="KW-1185">Reference proteome</keyword>
<dbReference type="PANTHER" id="PTHR43110:SF1">
    <property type="entry name" value="THIOL PEROXIDASE"/>
    <property type="match status" value="1"/>
</dbReference>
<feature type="domain" description="Thioredoxin" evidence="7">
    <location>
        <begin position="20"/>
        <end position="166"/>
    </location>
</feature>
<proteinExistence type="inferred from homology"/>
<comment type="similarity">
    <text evidence="1">Belongs to the peroxiredoxin family. Prx5 subfamily.</text>
</comment>
<dbReference type="GO" id="GO:0008379">
    <property type="term" value="F:thioredoxin peroxidase activity"/>
    <property type="evidence" value="ECO:0007669"/>
    <property type="project" value="InterPro"/>
</dbReference>
<dbReference type="GeneID" id="25564181"/>
<evidence type="ECO:0000259" key="7">
    <source>
        <dbReference type="PROSITE" id="PS51352"/>
    </source>
</evidence>
<keyword evidence="4" id="KW-0560">Oxidoreductase</keyword>
<name>A0A0L0D9Y3_THETB</name>
<dbReference type="OrthoDB" id="10263988at2759"/>
<gene>
    <name evidence="8" type="ORF">AMSG_04645</name>
</gene>
<dbReference type="NCBIfam" id="NF001808">
    <property type="entry name" value="PRK00522.1"/>
    <property type="match status" value="1"/>
</dbReference>
<dbReference type="PROSITE" id="PS51352">
    <property type="entry name" value="THIOREDOXIN_2"/>
    <property type="match status" value="1"/>
</dbReference>
<dbReference type="AlphaFoldDB" id="A0A0L0D9Y3"/>
<dbReference type="InterPro" id="IPR013740">
    <property type="entry name" value="Redoxin"/>
</dbReference>
<dbReference type="STRING" id="461836.A0A0L0D9Y3"/>
<dbReference type="InterPro" id="IPR036249">
    <property type="entry name" value="Thioredoxin-like_sf"/>
</dbReference>
<dbReference type="Pfam" id="PF08534">
    <property type="entry name" value="Redoxin"/>
    <property type="match status" value="1"/>
</dbReference>
<dbReference type="InterPro" id="IPR002065">
    <property type="entry name" value="TPX"/>
</dbReference>
<dbReference type="InterPro" id="IPR013766">
    <property type="entry name" value="Thioredoxin_domain"/>
</dbReference>
<dbReference type="CDD" id="cd03014">
    <property type="entry name" value="PRX_Atyp2cys"/>
    <property type="match status" value="1"/>
</dbReference>
<dbReference type="EMBL" id="GL349452">
    <property type="protein sequence ID" value="KNC48901.1"/>
    <property type="molecule type" value="Genomic_DNA"/>
</dbReference>
<keyword evidence="2 8" id="KW-0575">Peroxidase</keyword>
<evidence type="ECO:0000256" key="4">
    <source>
        <dbReference type="ARBA" id="ARBA00023002"/>
    </source>
</evidence>
<dbReference type="RefSeq" id="XP_013758319.1">
    <property type="nucleotide sequence ID" value="XM_013902865.1"/>
</dbReference>
<evidence type="ECO:0000256" key="5">
    <source>
        <dbReference type="ARBA" id="ARBA00023157"/>
    </source>
</evidence>
<dbReference type="InterPro" id="IPR050455">
    <property type="entry name" value="Tpx_Peroxidase_subfamily"/>
</dbReference>
<reference evidence="8 9" key="1">
    <citation type="submission" date="2010-05" db="EMBL/GenBank/DDBJ databases">
        <title>The Genome Sequence of Thecamonas trahens ATCC 50062.</title>
        <authorList>
            <consortium name="The Broad Institute Genome Sequencing Platform"/>
            <person name="Russ C."/>
            <person name="Cuomo C."/>
            <person name="Shea T."/>
            <person name="Young S.K."/>
            <person name="Zeng Q."/>
            <person name="Koehrsen M."/>
            <person name="Haas B."/>
            <person name="Borodovsky M."/>
            <person name="Guigo R."/>
            <person name="Alvarado L."/>
            <person name="Berlin A."/>
            <person name="Bochicchio J."/>
            <person name="Borenstein D."/>
            <person name="Chapman S."/>
            <person name="Chen Z."/>
            <person name="Freedman E."/>
            <person name="Gellesch M."/>
            <person name="Goldberg J."/>
            <person name="Griggs A."/>
            <person name="Gujja S."/>
            <person name="Heilman E."/>
            <person name="Heiman D."/>
            <person name="Hepburn T."/>
            <person name="Howarth C."/>
            <person name="Jen D."/>
            <person name="Larson L."/>
            <person name="Mehta T."/>
            <person name="Park D."/>
            <person name="Pearson M."/>
            <person name="Roberts A."/>
            <person name="Saif S."/>
            <person name="Shenoy N."/>
            <person name="Sisk P."/>
            <person name="Stolte C."/>
            <person name="Sykes S."/>
            <person name="Thomson T."/>
            <person name="Walk T."/>
            <person name="White J."/>
            <person name="Yandava C."/>
            <person name="Burger G."/>
            <person name="Gray M.W."/>
            <person name="Holland P.W.H."/>
            <person name="King N."/>
            <person name="Lang F.B.F."/>
            <person name="Roger A.J."/>
            <person name="Ruiz-Trillo I."/>
            <person name="Lander E."/>
            <person name="Nusbaum C."/>
        </authorList>
    </citation>
    <scope>NUCLEOTIDE SEQUENCE [LARGE SCALE GENOMIC DNA]</scope>
    <source>
        <strain evidence="8 9">ATCC 50062</strain>
    </source>
</reference>
<evidence type="ECO:0000313" key="9">
    <source>
        <dbReference type="Proteomes" id="UP000054408"/>
    </source>
</evidence>
<evidence type="ECO:0000313" key="8">
    <source>
        <dbReference type="EMBL" id="KNC48901.1"/>
    </source>
</evidence>
<keyword evidence="6" id="KW-0676">Redox-active center</keyword>
<dbReference type="PANTHER" id="PTHR43110">
    <property type="entry name" value="THIOL PEROXIDASE"/>
    <property type="match status" value="1"/>
</dbReference>
<dbReference type="HAMAP" id="MF_00269">
    <property type="entry name" value="Tpx"/>
    <property type="match status" value="1"/>
</dbReference>
<organism evidence="8 9">
    <name type="scientific">Thecamonas trahens ATCC 50062</name>
    <dbReference type="NCBI Taxonomy" id="461836"/>
    <lineage>
        <taxon>Eukaryota</taxon>
        <taxon>Apusozoa</taxon>
        <taxon>Apusomonadida</taxon>
        <taxon>Apusomonadidae</taxon>
        <taxon>Thecamonas</taxon>
    </lineage>
</organism>
<evidence type="ECO:0000256" key="3">
    <source>
        <dbReference type="ARBA" id="ARBA00022862"/>
    </source>
</evidence>
<dbReference type="SUPFAM" id="SSF52833">
    <property type="entry name" value="Thioredoxin-like"/>
    <property type="match status" value="1"/>
</dbReference>
<sequence length="166" mass="17022">MSQTTVTMKGNPVPLTGSLPAVGDKAPEYTLVGTNLAPVTPPAGKTVISVFPSVDTPTCAASVRRFNQEASSREGVTVLCVSKDLPFAMARFCGAEGLDNVVCGSAFRSDFGHAYGLDFAAGPLEGLLARAIVVVDADGNVVHTELVPEVGDEPDYAAALAAVDAL</sequence>
<dbReference type="InterPro" id="IPR018219">
    <property type="entry name" value="Tpx_CS"/>
</dbReference>
<dbReference type="PROSITE" id="PS01265">
    <property type="entry name" value="TPX"/>
    <property type="match status" value="1"/>
</dbReference>
<dbReference type="Proteomes" id="UP000054408">
    <property type="component" value="Unassembled WGS sequence"/>
</dbReference>
<evidence type="ECO:0000256" key="2">
    <source>
        <dbReference type="ARBA" id="ARBA00022559"/>
    </source>
</evidence>
<dbReference type="Gene3D" id="3.40.30.10">
    <property type="entry name" value="Glutaredoxin"/>
    <property type="match status" value="1"/>
</dbReference>
<dbReference type="eggNOG" id="ENOG502S30P">
    <property type="taxonomic scope" value="Eukaryota"/>
</dbReference>
<dbReference type="OMA" id="ITQEPNY"/>
<keyword evidence="5" id="KW-1015">Disulfide bond</keyword>
<evidence type="ECO:0000256" key="6">
    <source>
        <dbReference type="ARBA" id="ARBA00023284"/>
    </source>
</evidence>
<keyword evidence="3" id="KW-0049">Antioxidant</keyword>
<protein>
    <submittedName>
        <fullName evidence="8">Thiol peroxidase</fullName>
    </submittedName>
</protein>